<name>A0AA40Y8C9_STEMA</name>
<dbReference type="EMBL" id="JADUOV010000016">
    <property type="protein sequence ID" value="MBH1791779.1"/>
    <property type="molecule type" value="Genomic_DNA"/>
</dbReference>
<keyword evidence="1" id="KW-0812">Transmembrane</keyword>
<accession>A0AA40Y8C9</accession>
<reference evidence="2" key="1">
    <citation type="submission" date="2020-11" db="EMBL/GenBank/DDBJ databases">
        <title>Enhanced detection system for hospital associated transmission using whole genome sequencing surveillance.</title>
        <authorList>
            <person name="Harrison L.H."/>
            <person name="Van Tyne D."/>
            <person name="Marsh J.W."/>
            <person name="Griffith M.P."/>
            <person name="Snyder D.J."/>
            <person name="Cooper V.S."/>
            <person name="Mustapha M."/>
        </authorList>
    </citation>
    <scope>NUCLEOTIDE SEQUENCE</scope>
    <source>
        <strain evidence="2">STEN00053</strain>
    </source>
</reference>
<organism evidence="2 3">
    <name type="scientific">Stenotrophomonas maltophilia</name>
    <name type="common">Pseudomonas maltophilia</name>
    <name type="synonym">Xanthomonas maltophilia</name>
    <dbReference type="NCBI Taxonomy" id="40324"/>
    <lineage>
        <taxon>Bacteria</taxon>
        <taxon>Pseudomonadati</taxon>
        <taxon>Pseudomonadota</taxon>
        <taxon>Gammaproteobacteria</taxon>
        <taxon>Lysobacterales</taxon>
        <taxon>Lysobacteraceae</taxon>
        <taxon>Stenotrophomonas</taxon>
        <taxon>Stenotrophomonas maltophilia group</taxon>
    </lineage>
</organism>
<feature type="transmembrane region" description="Helical" evidence="1">
    <location>
        <begin position="688"/>
        <end position="709"/>
    </location>
</feature>
<comment type="caution">
    <text evidence="2">The sequence shown here is derived from an EMBL/GenBank/DDBJ whole genome shotgun (WGS) entry which is preliminary data.</text>
</comment>
<evidence type="ECO:0000313" key="2">
    <source>
        <dbReference type="EMBL" id="MBH1791779.1"/>
    </source>
</evidence>
<protein>
    <recommendedName>
        <fullName evidence="4">PIN domain-containing protein</fullName>
    </recommendedName>
</protein>
<feature type="transmembrane region" description="Helical" evidence="1">
    <location>
        <begin position="604"/>
        <end position="629"/>
    </location>
</feature>
<proteinExistence type="predicted"/>
<dbReference type="AlphaFoldDB" id="A0AA40Y8C9"/>
<keyword evidence="1" id="KW-1133">Transmembrane helix</keyword>
<dbReference type="Proteomes" id="UP000634179">
    <property type="component" value="Unassembled WGS sequence"/>
</dbReference>
<gene>
    <name evidence="2" type="ORF">I5V89_18100</name>
</gene>
<feature type="transmembrane region" description="Helical" evidence="1">
    <location>
        <begin position="641"/>
        <end position="660"/>
    </location>
</feature>
<evidence type="ECO:0000313" key="3">
    <source>
        <dbReference type="Proteomes" id="UP000634179"/>
    </source>
</evidence>
<keyword evidence="1" id="KW-0472">Membrane</keyword>
<evidence type="ECO:0008006" key="4">
    <source>
        <dbReference type="Google" id="ProtNLM"/>
    </source>
</evidence>
<sequence>MNESGWWKKAVGQIIKGVLWTNHAALSVVEVKEQMFGMLQIRVTEDVLESQLNLLLTQGSVLFEGGKYRLTEAARRDLTTSNKAAKAEQGECKQSFIASCVELCPGLDPEQAWTEFSQALIRSIRISGANLYHLIRDGNLRKNIDWLAELRKRHGPEHETGLMVVAERFFAPENQVCRSQVLRFLTAHFFAEATQFTPETITAIEKGTKPRSIKVVLDTNFIFSVLGLHENPADDAAKSLLDLAASSKGKLDVKLYVLPSTIDEARKVLSHQVGAIEAIRPSRAIAAAAAGQPLSSIAKKFFEHAKRVSGLKASEFFQPYIDDLKAILGSHGILVLESQREYFHQRQDVLDDVAVEMEAEARRPENKRKNYETLLHDAVLWHVVADRRPVPPDSPFDVQFWGVSIDWRLISFDKKKRAQTGAKVPVILHPENLVQLLQFWVPRTPLLEETLIDTIKLPLFFQSFDVEDEKATLKVLEQLSRYEKIDDLPEPVLRQVLANKILRARITQVEASNDDEALALVRDELISIHNEQAESLEKTRGELVNVSAKLQDTQASYDDAKGKLLDSESKYQSEAEKAQALSDALTGQTELREIAELKFAKAKYLIYFVIVPTFFAILLSIGSYLAAVYGFPGRVSGWKMYMLLVVPAFLIPYAAAWMMVSRYLEANKNLTDWWPSKLGVFGSKAWKWILGLVAASIATSYVEVIGRLITGES</sequence>
<evidence type="ECO:0000256" key="1">
    <source>
        <dbReference type="SAM" id="Phobius"/>
    </source>
</evidence>